<dbReference type="GO" id="GO:0006457">
    <property type="term" value="P:protein folding"/>
    <property type="evidence" value="ECO:0007669"/>
    <property type="project" value="TreeGrafter"/>
</dbReference>
<dbReference type="Pfam" id="PF00085">
    <property type="entry name" value="Thioredoxin"/>
    <property type="match status" value="1"/>
</dbReference>
<dbReference type="PROSITE" id="PS51352">
    <property type="entry name" value="THIOREDOXIN_2"/>
    <property type="match status" value="1"/>
</dbReference>
<evidence type="ECO:0000313" key="3">
    <source>
        <dbReference type="EMBL" id="OAO16325.1"/>
    </source>
</evidence>
<protein>
    <submittedName>
        <fullName evidence="3">Thioredoxin domain-containing protein</fullName>
    </submittedName>
</protein>
<dbReference type="InterPro" id="IPR013766">
    <property type="entry name" value="Thioredoxin_domain"/>
</dbReference>
<evidence type="ECO:0000259" key="2">
    <source>
        <dbReference type="PROSITE" id="PS51352"/>
    </source>
</evidence>
<dbReference type="SUPFAM" id="SSF52833">
    <property type="entry name" value="Thioredoxin-like"/>
    <property type="match status" value="1"/>
</dbReference>
<reference evidence="3 4" key="1">
    <citation type="submission" date="2016-05" db="EMBL/GenBank/DDBJ databases">
        <title>Nuclear genome of Blastocystis sp. subtype 1 NandII.</title>
        <authorList>
            <person name="Gentekaki E."/>
            <person name="Curtis B."/>
            <person name="Stairs C."/>
            <person name="Eme L."/>
            <person name="Herman E."/>
            <person name="Klimes V."/>
            <person name="Arias M.C."/>
            <person name="Elias M."/>
            <person name="Hilliou F."/>
            <person name="Klute M."/>
            <person name="Malik S.-B."/>
            <person name="Pightling A."/>
            <person name="Rachubinski R."/>
            <person name="Salas D."/>
            <person name="Schlacht A."/>
            <person name="Suga H."/>
            <person name="Archibald J."/>
            <person name="Ball S.G."/>
            <person name="Clark G."/>
            <person name="Dacks J."/>
            <person name="Van Der Giezen M."/>
            <person name="Tsaousis A."/>
            <person name="Roger A."/>
        </authorList>
    </citation>
    <scope>NUCLEOTIDE SEQUENCE [LARGE SCALE GENOMIC DNA]</scope>
    <source>
        <strain evidence="4">ATCC 50177 / NandII</strain>
    </source>
</reference>
<keyword evidence="4" id="KW-1185">Reference proteome</keyword>
<dbReference type="GO" id="GO:0003756">
    <property type="term" value="F:protein disulfide isomerase activity"/>
    <property type="evidence" value="ECO:0007669"/>
    <property type="project" value="TreeGrafter"/>
</dbReference>
<dbReference type="CDD" id="cd02961">
    <property type="entry name" value="PDI_a_family"/>
    <property type="match status" value="1"/>
</dbReference>
<accession>A0A196SGZ9</accession>
<gene>
    <name evidence="3" type="ORF">AV274_1947</name>
</gene>
<dbReference type="Proteomes" id="UP000078348">
    <property type="component" value="Unassembled WGS sequence"/>
</dbReference>
<evidence type="ECO:0000256" key="1">
    <source>
        <dbReference type="SAM" id="Phobius"/>
    </source>
</evidence>
<feature type="transmembrane region" description="Helical" evidence="1">
    <location>
        <begin position="194"/>
        <end position="219"/>
    </location>
</feature>
<organism evidence="3 4">
    <name type="scientific">Blastocystis sp. subtype 1 (strain ATCC 50177 / NandII)</name>
    <dbReference type="NCBI Taxonomy" id="478820"/>
    <lineage>
        <taxon>Eukaryota</taxon>
        <taxon>Sar</taxon>
        <taxon>Stramenopiles</taxon>
        <taxon>Bigyra</taxon>
        <taxon>Opalozoa</taxon>
        <taxon>Opalinata</taxon>
        <taxon>Blastocystidae</taxon>
        <taxon>Blastocystis</taxon>
    </lineage>
</organism>
<dbReference type="PANTHER" id="PTHR45672">
    <property type="entry name" value="PROTEIN DISULFIDE-ISOMERASE C17H9.14C-RELATED"/>
    <property type="match status" value="1"/>
</dbReference>
<evidence type="ECO:0000313" key="4">
    <source>
        <dbReference type="Proteomes" id="UP000078348"/>
    </source>
</evidence>
<keyword evidence="1" id="KW-0472">Membrane</keyword>
<proteinExistence type="predicted"/>
<keyword evidence="1" id="KW-0812">Transmembrane</keyword>
<dbReference type="AlphaFoldDB" id="A0A196SGZ9"/>
<sequence length="230" mass="26412">MLDLFYHCTCRNQFVCWEKQPIHNSLQFLFKCLSIMRAMRLVMSLLLCALCVCKSVQLTDENFYKETLLSGKRGNWFIKFYTNWCTQSKKLAPIWIDLTNKNEGKVNFGEVNAMENNELTQRFGVTNYPTLIYIVGNKYVKYEGPNQLDALQEFISETYKYGEKKSIPKAPSALILFLENLGEMIQHQMNTQPLILCAILVAIGICMGVTLGMIAHVVLKEPAVDTKKEE</sequence>
<dbReference type="STRING" id="478820.A0A196SGZ9"/>
<name>A0A196SGZ9_BLAHN</name>
<dbReference type="EMBL" id="LXWW01000088">
    <property type="protein sequence ID" value="OAO16325.1"/>
    <property type="molecule type" value="Genomic_DNA"/>
</dbReference>
<dbReference type="OrthoDB" id="72053at2759"/>
<dbReference type="InterPro" id="IPR051063">
    <property type="entry name" value="PDI"/>
</dbReference>
<comment type="caution">
    <text evidence="3">The sequence shown here is derived from an EMBL/GenBank/DDBJ whole genome shotgun (WGS) entry which is preliminary data.</text>
</comment>
<dbReference type="InterPro" id="IPR036249">
    <property type="entry name" value="Thioredoxin-like_sf"/>
</dbReference>
<dbReference type="GO" id="GO:0005783">
    <property type="term" value="C:endoplasmic reticulum"/>
    <property type="evidence" value="ECO:0007669"/>
    <property type="project" value="TreeGrafter"/>
</dbReference>
<keyword evidence="1" id="KW-1133">Transmembrane helix</keyword>
<dbReference type="Gene3D" id="3.40.30.10">
    <property type="entry name" value="Glutaredoxin"/>
    <property type="match status" value="1"/>
</dbReference>
<feature type="domain" description="Thioredoxin" evidence="2">
    <location>
        <begin position="54"/>
        <end position="160"/>
    </location>
</feature>